<evidence type="ECO:0000313" key="3">
    <source>
        <dbReference type="Proteomes" id="UP000192660"/>
    </source>
</evidence>
<dbReference type="EMBL" id="FWWY01000001">
    <property type="protein sequence ID" value="SMC04094.1"/>
    <property type="molecule type" value="Genomic_DNA"/>
</dbReference>
<feature type="transmembrane region" description="Helical" evidence="1">
    <location>
        <begin position="34"/>
        <end position="56"/>
    </location>
</feature>
<name>A0A1W1WCR9_SULTA</name>
<keyword evidence="3" id="KW-1185">Reference proteome</keyword>
<keyword evidence="1" id="KW-0812">Transmembrane</keyword>
<evidence type="ECO:0000256" key="1">
    <source>
        <dbReference type="SAM" id="Phobius"/>
    </source>
</evidence>
<gene>
    <name evidence="2" type="ORF">SAMN00768000_1458</name>
</gene>
<protein>
    <submittedName>
        <fullName evidence="2">Uncharacterized protein</fullName>
    </submittedName>
</protein>
<dbReference type="AlphaFoldDB" id="A0A1W1WCR9"/>
<dbReference type="RefSeq" id="WP_176213188.1">
    <property type="nucleotide sequence ID" value="NZ_FWWY01000001.1"/>
</dbReference>
<reference evidence="3" key="1">
    <citation type="submission" date="2017-04" db="EMBL/GenBank/DDBJ databases">
        <authorList>
            <person name="Varghese N."/>
            <person name="Submissions S."/>
        </authorList>
    </citation>
    <scope>NUCLEOTIDE SEQUENCE [LARGE SCALE GENOMIC DNA]</scope>
    <source>
        <strain evidence="3">DSM 9293</strain>
    </source>
</reference>
<sequence length="57" mass="6552">MTLLEWTYLIFLLTVLGGAVLFFVYLLPKRNFPLPWVITHLGLAAITLVFFTVAIFH</sequence>
<organism evidence="2 3">
    <name type="scientific">Sulfobacillus thermosulfidooxidans (strain DSM 9293 / VKM B-1269 / AT-1)</name>
    <dbReference type="NCBI Taxonomy" id="929705"/>
    <lineage>
        <taxon>Bacteria</taxon>
        <taxon>Bacillati</taxon>
        <taxon>Bacillota</taxon>
        <taxon>Clostridia</taxon>
        <taxon>Eubacteriales</taxon>
        <taxon>Clostridiales Family XVII. Incertae Sedis</taxon>
        <taxon>Sulfobacillus</taxon>
    </lineage>
</organism>
<feature type="transmembrane region" description="Helical" evidence="1">
    <location>
        <begin position="6"/>
        <end position="27"/>
    </location>
</feature>
<keyword evidence="1" id="KW-0472">Membrane</keyword>
<proteinExistence type="predicted"/>
<evidence type="ECO:0000313" key="2">
    <source>
        <dbReference type="EMBL" id="SMC04094.1"/>
    </source>
</evidence>
<accession>A0A1W1WCR9</accession>
<dbReference type="Proteomes" id="UP000192660">
    <property type="component" value="Unassembled WGS sequence"/>
</dbReference>
<keyword evidence="1" id="KW-1133">Transmembrane helix</keyword>